<dbReference type="RefSeq" id="WP_348953793.1">
    <property type="nucleotide sequence ID" value="NZ_JBDZYD010000009.1"/>
</dbReference>
<dbReference type="Proteomes" id="UP001440984">
    <property type="component" value="Unassembled WGS sequence"/>
</dbReference>
<protein>
    <submittedName>
        <fullName evidence="2">Uncharacterized protein</fullName>
    </submittedName>
</protein>
<accession>A0ABV0LJF3</accession>
<gene>
    <name evidence="2" type="ORF">ABJI51_24775</name>
</gene>
<reference evidence="2 3" key="1">
    <citation type="submission" date="2024-05" db="EMBL/GenBank/DDBJ databases">
        <authorList>
            <person name="Zhao H."/>
            <person name="Xu Y."/>
            <person name="Lin S."/>
            <person name="Spain J.C."/>
            <person name="Zhou N.-Y."/>
        </authorList>
    </citation>
    <scope>NUCLEOTIDE SEQUENCE [LARGE SCALE GENOMIC DNA]</scope>
    <source>
        <strain evidence="2 3">NEAU-NG30</strain>
    </source>
</reference>
<sequence length="186" mass="20021">MKRLTWRLGAVLLSAVASLGLLAGQAHADTTVDDSFEGNPADRWGGVPWGDGSNGFDIGRGLARTGANNGWLLAENGGSALARSIFFPRSAGQCAAQIYAKPSTDDTFMVLEVWGLDPDGSGVYDWRRRNYAEYRLNAGGYQQLPFGVTASTFGGTAQLDYRVFLHGGGPGRLRMARLDDFSAHCW</sequence>
<organism evidence="2 3">
    <name type="scientific">Amycolatopsis melonis</name>
    <dbReference type="NCBI Taxonomy" id="3156488"/>
    <lineage>
        <taxon>Bacteria</taxon>
        <taxon>Bacillati</taxon>
        <taxon>Actinomycetota</taxon>
        <taxon>Actinomycetes</taxon>
        <taxon>Pseudonocardiales</taxon>
        <taxon>Pseudonocardiaceae</taxon>
        <taxon>Amycolatopsis</taxon>
    </lineage>
</organism>
<feature type="signal peptide" evidence="1">
    <location>
        <begin position="1"/>
        <end position="28"/>
    </location>
</feature>
<proteinExistence type="predicted"/>
<comment type="caution">
    <text evidence="2">The sequence shown here is derived from an EMBL/GenBank/DDBJ whole genome shotgun (WGS) entry which is preliminary data.</text>
</comment>
<keyword evidence="3" id="KW-1185">Reference proteome</keyword>
<keyword evidence="1" id="KW-0732">Signal</keyword>
<dbReference type="EMBL" id="JBDZYD010000009">
    <property type="protein sequence ID" value="MEQ0562311.1"/>
    <property type="molecule type" value="Genomic_DNA"/>
</dbReference>
<evidence type="ECO:0000313" key="2">
    <source>
        <dbReference type="EMBL" id="MEQ0562311.1"/>
    </source>
</evidence>
<feature type="chain" id="PRO_5046277419" evidence="1">
    <location>
        <begin position="29"/>
        <end position="186"/>
    </location>
</feature>
<name>A0ABV0LJF3_9PSEU</name>
<evidence type="ECO:0000313" key="3">
    <source>
        <dbReference type="Proteomes" id="UP001440984"/>
    </source>
</evidence>
<evidence type="ECO:0000256" key="1">
    <source>
        <dbReference type="SAM" id="SignalP"/>
    </source>
</evidence>